<dbReference type="EC" id="1.7.1.17" evidence="6"/>
<comment type="catalytic activity">
    <reaction evidence="6">
        <text>2 a quinone + NADH + H(+) = 2 a 1,4-benzosemiquinone + NAD(+)</text>
        <dbReference type="Rhea" id="RHEA:65952"/>
        <dbReference type="ChEBI" id="CHEBI:15378"/>
        <dbReference type="ChEBI" id="CHEBI:57540"/>
        <dbReference type="ChEBI" id="CHEBI:57945"/>
        <dbReference type="ChEBI" id="CHEBI:132124"/>
        <dbReference type="ChEBI" id="CHEBI:134225"/>
    </reaction>
</comment>
<protein>
    <recommendedName>
        <fullName evidence="6">FMN dependent NADH:quinone oxidoreductase</fullName>
        <ecNumber evidence="6">1.6.5.-</ecNumber>
    </recommendedName>
    <alternativeName>
        <fullName evidence="6">Azo-dye reductase</fullName>
    </alternativeName>
    <alternativeName>
        <fullName evidence="6">FMN-dependent NADH-azo compound oxidoreductase</fullName>
    </alternativeName>
    <alternativeName>
        <fullName evidence="6">FMN-dependent NADH-azoreductase</fullName>
        <ecNumber evidence="6">1.7.1.17</ecNumber>
    </alternativeName>
</protein>
<keyword evidence="2 6" id="KW-0288">FMN</keyword>
<dbReference type="GO" id="GO:0010181">
    <property type="term" value="F:FMN binding"/>
    <property type="evidence" value="ECO:0007669"/>
    <property type="project" value="UniProtKB-UniRule"/>
</dbReference>
<evidence type="ECO:0000256" key="2">
    <source>
        <dbReference type="ARBA" id="ARBA00022643"/>
    </source>
</evidence>
<dbReference type="InterPro" id="IPR029039">
    <property type="entry name" value="Flavoprotein-like_sf"/>
</dbReference>
<dbReference type="GeneID" id="93877352"/>
<evidence type="ECO:0000256" key="3">
    <source>
        <dbReference type="ARBA" id="ARBA00023002"/>
    </source>
</evidence>
<comment type="catalytic activity">
    <reaction evidence="5">
        <text>N,N-dimethyl-1,4-phenylenediamine + anthranilate + 2 NAD(+) = 2-(4-dimethylaminophenyl)diazenylbenzoate + 2 NADH + 2 H(+)</text>
        <dbReference type="Rhea" id="RHEA:55872"/>
        <dbReference type="ChEBI" id="CHEBI:15378"/>
        <dbReference type="ChEBI" id="CHEBI:15783"/>
        <dbReference type="ChEBI" id="CHEBI:16567"/>
        <dbReference type="ChEBI" id="CHEBI:57540"/>
        <dbReference type="ChEBI" id="CHEBI:57945"/>
        <dbReference type="ChEBI" id="CHEBI:71579"/>
        <dbReference type="EC" id="1.7.1.17"/>
    </reaction>
    <physiologicalReaction direction="right-to-left" evidence="5">
        <dbReference type="Rhea" id="RHEA:55874"/>
    </physiologicalReaction>
</comment>
<reference evidence="8 9" key="1">
    <citation type="submission" date="2016-08" db="EMBL/GenBank/DDBJ databases">
        <authorList>
            <person name="Seilhamer J.J."/>
        </authorList>
    </citation>
    <scope>NUCLEOTIDE SEQUENCE [LARGE SCALE GENOMIC DNA]</scope>
    <source>
        <strain evidence="8 9">CFBP4641</strain>
    </source>
</reference>
<dbReference type="InterPro" id="IPR023048">
    <property type="entry name" value="NADH:quinone_OxRdtase_FMN_depd"/>
</dbReference>
<comment type="function">
    <text evidence="6">Quinone reductase that provides resistance to thiol-specific stress caused by electrophilic quinones.</text>
</comment>
<evidence type="ECO:0000256" key="5">
    <source>
        <dbReference type="ARBA" id="ARBA00048542"/>
    </source>
</evidence>
<keyword evidence="1 6" id="KW-0285">Flavoprotein</keyword>
<comment type="subunit">
    <text evidence="6">Homodimer.</text>
</comment>
<dbReference type="AlphaFoldDB" id="A0A2P5YZB9"/>
<comment type="similarity">
    <text evidence="6">Belongs to the azoreductase type 1 family.</text>
</comment>
<dbReference type="OrthoDB" id="9787136at2"/>
<keyword evidence="3 6" id="KW-0560">Oxidoreductase</keyword>
<dbReference type="SUPFAM" id="SSF52218">
    <property type="entry name" value="Flavoproteins"/>
    <property type="match status" value="1"/>
</dbReference>
<dbReference type="HAMAP" id="MF_01216">
    <property type="entry name" value="Azoreductase_type1"/>
    <property type="match status" value="1"/>
</dbReference>
<evidence type="ECO:0000259" key="7">
    <source>
        <dbReference type="Pfam" id="PF02525"/>
    </source>
</evidence>
<dbReference type="GO" id="GO:0009055">
    <property type="term" value="F:electron transfer activity"/>
    <property type="evidence" value="ECO:0007669"/>
    <property type="project" value="UniProtKB-UniRule"/>
</dbReference>
<proteinExistence type="inferred from homology"/>
<organism evidence="8 9">
    <name type="scientific">Xanthomonas sacchari</name>
    <dbReference type="NCBI Taxonomy" id="56458"/>
    <lineage>
        <taxon>Bacteria</taxon>
        <taxon>Pseudomonadati</taxon>
        <taxon>Pseudomonadota</taxon>
        <taxon>Gammaproteobacteria</taxon>
        <taxon>Lysobacterales</taxon>
        <taxon>Lysobacteraceae</taxon>
        <taxon>Xanthomonas</taxon>
    </lineage>
</organism>
<dbReference type="RefSeq" id="WP_010341406.1">
    <property type="nucleotide sequence ID" value="NZ_CP132343.1"/>
</dbReference>
<feature type="domain" description="Flavodoxin-like fold" evidence="7">
    <location>
        <begin position="1"/>
        <end position="198"/>
    </location>
</feature>
<dbReference type="PANTHER" id="PTHR43741">
    <property type="entry name" value="FMN-DEPENDENT NADH-AZOREDUCTASE 1"/>
    <property type="match status" value="1"/>
</dbReference>
<evidence type="ECO:0000256" key="6">
    <source>
        <dbReference type="HAMAP-Rule" id="MF_01216"/>
    </source>
</evidence>
<gene>
    <name evidence="6" type="primary">azoR</name>
    <name evidence="8" type="ORF">XsacCFBP4641_18795</name>
</gene>
<dbReference type="GO" id="GO:0016652">
    <property type="term" value="F:oxidoreductase activity, acting on NAD(P)H as acceptor"/>
    <property type="evidence" value="ECO:0007669"/>
    <property type="project" value="UniProtKB-UniRule"/>
</dbReference>
<keyword evidence="4 6" id="KW-0520">NAD</keyword>
<dbReference type="Gene3D" id="3.40.50.360">
    <property type="match status" value="1"/>
</dbReference>
<dbReference type="EMBL" id="MDEK01000021">
    <property type="protein sequence ID" value="PPU80253.1"/>
    <property type="molecule type" value="Genomic_DNA"/>
</dbReference>
<dbReference type="GO" id="GO:0016655">
    <property type="term" value="F:oxidoreductase activity, acting on NAD(P)H, quinone or similar compound as acceptor"/>
    <property type="evidence" value="ECO:0007669"/>
    <property type="project" value="InterPro"/>
</dbReference>
<dbReference type="Proteomes" id="UP000247346">
    <property type="component" value="Unassembled WGS sequence"/>
</dbReference>
<evidence type="ECO:0000313" key="9">
    <source>
        <dbReference type="Proteomes" id="UP000247346"/>
    </source>
</evidence>
<feature type="binding site" evidence="6">
    <location>
        <begin position="15"/>
        <end position="17"/>
    </location>
    <ligand>
        <name>FMN</name>
        <dbReference type="ChEBI" id="CHEBI:58210"/>
    </ligand>
</feature>
<feature type="binding site" evidence="6">
    <location>
        <position position="9"/>
    </location>
    <ligand>
        <name>FMN</name>
        <dbReference type="ChEBI" id="CHEBI:58210"/>
    </ligand>
</feature>
<evidence type="ECO:0000256" key="1">
    <source>
        <dbReference type="ARBA" id="ARBA00022630"/>
    </source>
</evidence>
<name>A0A2P5YZB9_9XANT</name>
<evidence type="ECO:0000256" key="4">
    <source>
        <dbReference type="ARBA" id="ARBA00023027"/>
    </source>
</evidence>
<comment type="function">
    <text evidence="6">Also exhibits azoreductase activity. Catalyzes the reductive cleavage of the azo bond in aromatic azo compounds to the corresponding amines.</text>
</comment>
<dbReference type="EC" id="1.6.5.-" evidence="6"/>
<feature type="binding site" evidence="6">
    <location>
        <begin position="140"/>
        <end position="143"/>
    </location>
    <ligand>
        <name>FMN</name>
        <dbReference type="ChEBI" id="CHEBI:58210"/>
    </ligand>
</feature>
<accession>A0A2P5YZB9</accession>
<dbReference type="InterPro" id="IPR050104">
    <property type="entry name" value="FMN-dep_NADH:Q_OxRdtase_AzoR1"/>
</dbReference>
<feature type="binding site" evidence="6">
    <location>
        <begin position="96"/>
        <end position="99"/>
    </location>
    <ligand>
        <name>FMN</name>
        <dbReference type="ChEBI" id="CHEBI:58210"/>
    </ligand>
</feature>
<comment type="caution">
    <text evidence="8">The sequence shown here is derived from an EMBL/GenBank/DDBJ whole genome shotgun (WGS) entry which is preliminary data.</text>
</comment>
<evidence type="ECO:0000313" key="8">
    <source>
        <dbReference type="EMBL" id="PPU80253.1"/>
    </source>
</evidence>
<dbReference type="InterPro" id="IPR003680">
    <property type="entry name" value="Flavodoxin_fold"/>
</dbReference>
<comment type="cofactor">
    <cofactor evidence="6">
        <name>FMN</name>
        <dbReference type="ChEBI" id="CHEBI:58210"/>
    </cofactor>
    <text evidence="6">Binds 1 FMN per subunit.</text>
</comment>
<sequence>MHILHLDSSILGDASASRALTALVVAELLAHVPAAQIRYRDLVAEAIPHLDGPVAAGFRPLTAPADTASVAAEHARSEALVTEFLASDVVVVGAPMYNFSVATQLKAWIDRIVQPGRTFRYTPDGPIGLATGKRVVIVTTRGGVYTSGPLAPLDFQEPYLKATLGFLGITDVHVVRAEPLSKGDVLATQAMSAARSAAADVARQIALH</sequence>
<dbReference type="PANTHER" id="PTHR43741:SF4">
    <property type="entry name" value="FMN-DEPENDENT NADH:QUINONE OXIDOREDUCTASE"/>
    <property type="match status" value="1"/>
</dbReference>
<dbReference type="Pfam" id="PF02525">
    <property type="entry name" value="Flavodoxin_2"/>
    <property type="match status" value="1"/>
</dbReference>